<feature type="transmembrane region" description="Helical" evidence="2">
    <location>
        <begin position="245"/>
        <end position="267"/>
    </location>
</feature>
<protein>
    <submittedName>
        <fullName evidence="4">Transglutaminase domain-containing protein</fullName>
    </submittedName>
</protein>
<keyword evidence="5" id="KW-1185">Reference proteome</keyword>
<evidence type="ECO:0000313" key="4">
    <source>
        <dbReference type="EMBL" id="MDN4476057.1"/>
    </source>
</evidence>
<evidence type="ECO:0000259" key="3">
    <source>
        <dbReference type="Pfam" id="PF01841"/>
    </source>
</evidence>
<comment type="caution">
    <text evidence="4">The sequence shown here is derived from an EMBL/GenBank/DDBJ whole genome shotgun (WGS) entry which is preliminary data.</text>
</comment>
<dbReference type="InterPro" id="IPR002931">
    <property type="entry name" value="Transglutaminase-like"/>
</dbReference>
<feature type="transmembrane region" description="Helical" evidence="2">
    <location>
        <begin position="674"/>
        <end position="698"/>
    </location>
</feature>
<evidence type="ECO:0000313" key="5">
    <source>
        <dbReference type="Proteomes" id="UP001172728"/>
    </source>
</evidence>
<keyword evidence="2" id="KW-1133">Transmembrane helix</keyword>
<feature type="region of interest" description="Disordered" evidence="1">
    <location>
        <begin position="609"/>
        <end position="640"/>
    </location>
</feature>
<evidence type="ECO:0000256" key="1">
    <source>
        <dbReference type="SAM" id="MobiDB-lite"/>
    </source>
</evidence>
<proteinExistence type="predicted"/>
<dbReference type="Pfam" id="PF01841">
    <property type="entry name" value="Transglut_core"/>
    <property type="match status" value="1"/>
</dbReference>
<keyword evidence="2" id="KW-0812">Transmembrane</keyword>
<dbReference type="InterPro" id="IPR038765">
    <property type="entry name" value="Papain-like_cys_pep_sf"/>
</dbReference>
<feature type="transmembrane region" description="Helical" evidence="2">
    <location>
        <begin position="160"/>
        <end position="179"/>
    </location>
</feature>
<feature type="transmembrane region" description="Helical" evidence="2">
    <location>
        <begin position="132"/>
        <end position="153"/>
    </location>
</feature>
<dbReference type="Gene3D" id="3.10.620.30">
    <property type="match status" value="1"/>
</dbReference>
<feature type="transmembrane region" description="Helical" evidence="2">
    <location>
        <begin position="199"/>
        <end position="218"/>
    </location>
</feature>
<feature type="transmembrane region" description="Helical" evidence="2">
    <location>
        <begin position="47"/>
        <end position="68"/>
    </location>
</feature>
<gene>
    <name evidence="4" type="ORF">QQX09_09345</name>
</gene>
<dbReference type="RefSeq" id="WP_301133811.1">
    <property type="nucleotide sequence ID" value="NZ_JAUHPW010000006.1"/>
</dbReference>
<feature type="transmembrane region" description="Helical" evidence="2">
    <location>
        <begin position="12"/>
        <end position="35"/>
    </location>
</feature>
<feature type="domain" description="Transglutaminase-like" evidence="3">
    <location>
        <begin position="531"/>
        <end position="612"/>
    </location>
</feature>
<evidence type="ECO:0000256" key="2">
    <source>
        <dbReference type="SAM" id="Phobius"/>
    </source>
</evidence>
<dbReference type="EMBL" id="JAUHPW010000006">
    <property type="protein sequence ID" value="MDN4476057.1"/>
    <property type="molecule type" value="Genomic_DNA"/>
</dbReference>
<organism evidence="4 5">
    <name type="scientific">Demequina litoralis</name>
    <dbReference type="NCBI Taxonomy" id="3051660"/>
    <lineage>
        <taxon>Bacteria</taxon>
        <taxon>Bacillati</taxon>
        <taxon>Actinomycetota</taxon>
        <taxon>Actinomycetes</taxon>
        <taxon>Micrococcales</taxon>
        <taxon>Demequinaceae</taxon>
        <taxon>Demequina</taxon>
    </lineage>
</organism>
<sequence>MSAIEGDARRKVPTAVLVAACMYAATMIEVVWLTLRRVYLPTDAVVSRYGLVVVVGLAIGLLAGVVTVLARRGPVLLLALAGTGYLAAAVLVAIPGATAGPEAFAAALVEAVRAPVTGWKDVVTLPVPLGEYGATLAVPLALTVTTAAGIVWLGTRPRWWGSAAAVGGGAFAVAIAIGPAARTDLEALPGPFAGLSREILIGLGALGATLAWMLWRMADERRRALRAAGGGIRGERAPGRALGRAVLGVSVLVVAVVVGTAVAVPAAQSSSRDVARTTIEPRLVVDRSVSPLSTYRAYLTDERYDAPLFTVTGVSGDASRIRVATLPFFDGSEFTAVAPDGYTPLRFQRVPSALPMASEQTVALTVTIEGLEGPWTPLPGPLGSAAFGGPRAAALADGFYFAPEAAAGVVTVDGGVAAGDELRITAAFVEASTLAEAGASPGSSGVPADLIPESLRAWVEDQGVTRDGAGLASLVERLRARGYLSHALTADGAPRWVTDLGGYAFQPSAAGHSYDRIDRLFAALVEREAEAGPGASDAQLVAAVGDDEQFAAAVALLAAELGFPARVVVGVRVADTDVHGWTPPVCQEVCRGRNMSVWTEVRSGTGAWIPVDVSPQHENPVSPTVATQREPELPTATDPDRAEPIDAVAALKGRSGGGEAAPVVESGASWFTGWVRAVLGGALVLALLLGPLLAILVAKAVRRSRRRRAAPRAAAEGGWDEYVDLGIDAGLALMPLATRHEVAEAYGTANGVALAALADQATFTREGVEEDDARRAWDMLAADRAELRARQGWWRRLGARLSTRSLLGRRDVTTAAPGHEGVHVDERWRLVSTGPGSSSARRRGA</sequence>
<reference evidence="4" key="1">
    <citation type="submission" date="2023-06" db="EMBL/GenBank/DDBJ databases">
        <title>Sysu t00192.</title>
        <authorList>
            <person name="Gao L."/>
            <person name="Fang B.-Z."/>
            <person name="Li W.-J."/>
        </authorList>
    </citation>
    <scope>NUCLEOTIDE SEQUENCE</scope>
    <source>
        <strain evidence="4">SYSU T00192</strain>
    </source>
</reference>
<accession>A0ABT8GA94</accession>
<dbReference type="SUPFAM" id="SSF54001">
    <property type="entry name" value="Cysteine proteinases"/>
    <property type="match status" value="1"/>
</dbReference>
<keyword evidence="2" id="KW-0472">Membrane</keyword>
<feature type="transmembrane region" description="Helical" evidence="2">
    <location>
        <begin position="75"/>
        <end position="94"/>
    </location>
</feature>
<name>A0ABT8GA94_9MICO</name>
<feature type="compositionally biased region" description="Polar residues" evidence="1">
    <location>
        <begin position="616"/>
        <end position="627"/>
    </location>
</feature>
<dbReference type="Proteomes" id="UP001172728">
    <property type="component" value="Unassembled WGS sequence"/>
</dbReference>